<proteinExistence type="predicted"/>
<gene>
    <name evidence="2" type="ORF">EZS27_013412</name>
</gene>
<feature type="transmembrane region" description="Helical" evidence="1">
    <location>
        <begin position="272"/>
        <end position="291"/>
    </location>
</feature>
<dbReference type="InterPro" id="IPR049458">
    <property type="entry name" value="EpsG-like"/>
</dbReference>
<feature type="transmembrane region" description="Helical" evidence="1">
    <location>
        <begin position="28"/>
        <end position="46"/>
    </location>
</feature>
<feature type="transmembrane region" description="Helical" evidence="1">
    <location>
        <begin position="297"/>
        <end position="320"/>
    </location>
</feature>
<keyword evidence="1" id="KW-0472">Membrane</keyword>
<feature type="transmembrane region" description="Helical" evidence="1">
    <location>
        <begin position="201"/>
        <end position="221"/>
    </location>
</feature>
<feature type="transmembrane region" description="Helical" evidence="1">
    <location>
        <begin position="327"/>
        <end position="346"/>
    </location>
</feature>
<evidence type="ECO:0000313" key="2">
    <source>
        <dbReference type="EMBL" id="KAA6338607.1"/>
    </source>
</evidence>
<organism evidence="2">
    <name type="scientific">termite gut metagenome</name>
    <dbReference type="NCBI Taxonomy" id="433724"/>
    <lineage>
        <taxon>unclassified sequences</taxon>
        <taxon>metagenomes</taxon>
        <taxon>organismal metagenomes</taxon>
    </lineage>
</organism>
<dbReference type="Pfam" id="PF14897">
    <property type="entry name" value="EpsG"/>
    <property type="match status" value="1"/>
</dbReference>
<keyword evidence="1" id="KW-1133">Transmembrane helix</keyword>
<evidence type="ECO:0000256" key="1">
    <source>
        <dbReference type="SAM" id="Phobius"/>
    </source>
</evidence>
<name>A0A5J4RXB4_9ZZZZ</name>
<feature type="transmembrane region" description="Helical" evidence="1">
    <location>
        <begin position="241"/>
        <end position="265"/>
    </location>
</feature>
<feature type="transmembrane region" description="Helical" evidence="1">
    <location>
        <begin position="87"/>
        <end position="111"/>
    </location>
</feature>
<reference evidence="2" key="1">
    <citation type="submission" date="2019-03" db="EMBL/GenBank/DDBJ databases">
        <title>Single cell metagenomics reveals metabolic interactions within the superorganism composed of flagellate Streblomastix strix and complex community of Bacteroidetes bacteria on its surface.</title>
        <authorList>
            <person name="Treitli S.C."/>
            <person name="Kolisko M."/>
            <person name="Husnik F."/>
            <person name="Keeling P."/>
            <person name="Hampl V."/>
        </authorList>
    </citation>
    <scope>NUCLEOTIDE SEQUENCE</scope>
    <source>
        <strain evidence="2">STM</strain>
    </source>
</reference>
<feature type="transmembrane region" description="Helical" evidence="1">
    <location>
        <begin position="117"/>
        <end position="134"/>
    </location>
</feature>
<keyword evidence="1" id="KW-0812">Transmembrane</keyword>
<feature type="transmembrane region" description="Helical" evidence="1">
    <location>
        <begin position="5"/>
        <end position="22"/>
    </location>
</feature>
<accession>A0A5J4RXB4</accession>
<dbReference type="EMBL" id="SNRY01000603">
    <property type="protein sequence ID" value="KAA6338607.1"/>
    <property type="molecule type" value="Genomic_DNA"/>
</dbReference>
<feature type="transmembrane region" description="Helical" evidence="1">
    <location>
        <begin position="164"/>
        <end position="189"/>
    </location>
</feature>
<sequence length="358" mass="41839">MLPFYFVFFILSICVLWDTIKINSTQKMVFLIYIYFLLSFFAGLCINSRDYASYDFLFKILNDKTVSNYQTSGIVSYDSGFYILNRFLGIFTNSSLIIFLFMAFVSVGINLASYKKYTPFFFTAILLYFVHTYIVREMMQIRAGLVCAICLYSIRFIVNKNLKVFIILVLLAATIHLVAICFLFSYVICRLDISIKNWTKIIIISFIIGLIFPFGHLVKLIPEIELLGRIQNYNDWNEYSGSLGVFSNVTVLKELIIVIFCLYYYKRLKVCYAFKILLDIYIFSLCWLVVFNDFGIVAGRIATIFSIGEVILCASFYLLFNNRSKFIYINIIYLFAFLTLSLHFYADKIFNYKMISLF</sequence>
<comment type="caution">
    <text evidence="2">The sequence shown here is derived from an EMBL/GenBank/DDBJ whole genome shotgun (WGS) entry which is preliminary data.</text>
</comment>
<protein>
    <recommendedName>
        <fullName evidence="3">Transmembrane protein EpsG</fullName>
    </recommendedName>
</protein>
<evidence type="ECO:0008006" key="3">
    <source>
        <dbReference type="Google" id="ProtNLM"/>
    </source>
</evidence>
<dbReference type="AlphaFoldDB" id="A0A5J4RXB4"/>